<sequence length="1892" mass="203287">MHTSEPFVDSRPEGTPLKNMDFANMSRRRLQQLCKKVGIKANVPNKEMIDGLTSYYGGSRDGCAPVLSIEHSDSKQTGTEDCVTDNFSSQAGADSIAAPSNSAASNGVKAGGGRQPEVTSRRRRNVESSPVTTPVRRSRRLHRDADSDAEQTPLLGSFTAVVHMGESGGLVSSGKKTGKDATGRARRRVPLNLEALNGAGGGSCNETKTNLNSKFDGCGLGQLHDIQEIDGEECQGMVDESEANVTARAKGKGSAVRSSAAAGPGRRAAEGSRRAVDVPHDATAKGKVESERNAPSRAEGGRALDSSAVDQLEGSRVQPANRAEATSLGCVTDSRNADRRQGKRVTVDLTMEESCRADADEPSAGNNVCPVEDLRVPPMAADAQVAVEADVAKTCVDVSQNKTADVVELEEVTALEEQREDVQKDNPTAGSDGSNEGKVVVVKEDAACDAEVCPNESAKESGKSDVEEMMVDAHEVGLVQKVENEESLKASHLSGRRQTYKQLAIGQNRKKDAAGVGSARRLELLRGKRKQINADSVDLELCTTSQETGDAQKPTDNADDVQKVDIEMADGERKCGDGITVECKAGSDSEIEKVDGRSDLAAQIDGTDMDEQMPSPVEQTEGDLLSKQGVKEEERAGLPTGEDEMVVEDLVGEVMPSDLDAAKASPDDAAAKSSIPAMEPEGPTSNTAVGSAAVVDSLADTGRNATAEILCSVETRFISGSHPAEGNTADPESQLRETRSCPSVGRNEGQESSPVKADISTVANIREMSECADSTREEGDAEGKSETRIEACEEEGNAGPLFQSGCEATHAVKTQEGLCANADASEGGDVELESQQRRMSSEENVSSLVQVTESNTAVHGQNTWEEECANGSGGVGADVKVEDSKNCVEVEHRDCPLRIQATLDDAAAMEASPAIDGNRSICPNLGRPEEALETVGPPDVEARRDTDNTVLATTILTEGERAKAGLPIDDNRSSCPNLGRPEEALETVGPPDAEARRDTDNTVLETTILTEGEREKASLAIDNNRGICANLGRPEDTLETVRPPEAEARRGTDNAVLATTILTEGEREKASLAIDDNGGICANLGRPEDTLDTVRPPKAEVRRDADNAVLATTILTEGERQKASLAIDDSMEICANLGRPGDALDTVRPPEAEVRRDTANAVLAATILTEGECDELPSAQCRPMDIQEYVNAPSSKERGWCNDGSAREVERIVKECSEDAVREGQDTVLAADIHSEDEGKILPSATTILTEGEREKATLPIDDSRGICANLGRPEDALDGVRPPEAEVRRDTDNAVLATTILTEGECDELPSAQCRPMDIQDYVNAPSSDDRGWCNDGSAREVERIVKECSEDAVREGQDTVLAADIHSEDEGKIVPSVQSRMVEAGSCDGASDLKDRACTEGGAREMEETIPSAREKEEEIPSSKVAGLDAKDSELSMASRTEGGHVSAPPAQCRMPESMDEDSQQRSKESECDGRGRQETEGNKSELRLPETEESERPCLESVLRGDGAEGNVLQAEELAFIHAIEEGADFPTREALESKGINLSCGSDEQERGLDGQGYGDPRQDEVDKRILETIKEMEDDAVRKIEGEKVGTAEKAVERGQSLDTTHCRMERDDKTEAVAKGFVEVLLEDAKRQAVQINSPKAQEILNKHRENFKRFPFMTREAIRKRVQDSRSEKRWAILAEKRAQGQACEGIALKGDQMTDSSKVVDCASNASAHREPCSGPSGSLCGRQENTSSSQKADGMENVTDQLDTCGAAAVDGAHVVEAKQVDTVPSVDCSSNRVTDAHSRVEHGVVAKQHEPEKKHRLERPFGSSKRKAEGLVETLLREDQERRTHVRSLKLLRRKRGYLFKRWSVPAGQSLLERAQAWSAAHRFLLLHRMRNRSISVL</sequence>
<feature type="region of interest" description="Disordered" evidence="1">
    <location>
        <begin position="965"/>
        <end position="996"/>
    </location>
</feature>
<feature type="region of interest" description="Disordered" evidence="1">
    <location>
        <begin position="1720"/>
        <end position="1746"/>
    </location>
</feature>
<dbReference type="Gramene" id="GBG71506">
    <property type="protein sequence ID" value="GBG71506"/>
    <property type="gene ID" value="CBR_g8923"/>
</dbReference>
<feature type="compositionally biased region" description="Low complexity" evidence="1">
    <location>
        <begin position="93"/>
        <end position="105"/>
    </location>
</feature>
<evidence type="ECO:0000313" key="3">
    <source>
        <dbReference type="Proteomes" id="UP000265515"/>
    </source>
</evidence>
<dbReference type="EMBL" id="BFEA01000148">
    <property type="protein sequence ID" value="GBG71506.1"/>
    <property type="molecule type" value="Genomic_DNA"/>
</dbReference>
<protein>
    <submittedName>
        <fullName evidence="2">Uncharacterized protein</fullName>
    </submittedName>
</protein>
<evidence type="ECO:0000256" key="1">
    <source>
        <dbReference type="SAM" id="MobiDB-lite"/>
    </source>
</evidence>
<feature type="region of interest" description="Disordered" evidence="1">
    <location>
        <begin position="414"/>
        <end position="437"/>
    </location>
</feature>
<proteinExistence type="predicted"/>
<dbReference type="Proteomes" id="UP000265515">
    <property type="component" value="Unassembled WGS sequence"/>
</dbReference>
<organism evidence="2 3">
    <name type="scientific">Chara braunii</name>
    <name type="common">Braun's stonewort</name>
    <dbReference type="NCBI Taxonomy" id="69332"/>
    <lineage>
        <taxon>Eukaryota</taxon>
        <taxon>Viridiplantae</taxon>
        <taxon>Streptophyta</taxon>
        <taxon>Charophyceae</taxon>
        <taxon>Charales</taxon>
        <taxon>Characeae</taxon>
        <taxon>Chara</taxon>
    </lineage>
</organism>
<feature type="region of interest" description="Disordered" evidence="1">
    <location>
        <begin position="245"/>
        <end position="342"/>
    </location>
</feature>
<feature type="region of interest" description="Disordered" evidence="1">
    <location>
        <begin position="93"/>
        <end position="152"/>
    </location>
</feature>
<feature type="compositionally biased region" description="Low complexity" evidence="1">
    <location>
        <begin position="252"/>
        <end position="266"/>
    </location>
</feature>
<feature type="region of interest" description="Disordered" evidence="1">
    <location>
        <begin position="719"/>
        <end position="758"/>
    </location>
</feature>
<feature type="region of interest" description="Disordered" evidence="1">
    <location>
        <begin position="605"/>
        <end position="639"/>
    </location>
</feature>
<reference evidence="2 3" key="1">
    <citation type="journal article" date="2018" name="Cell">
        <title>The Chara Genome: Secondary Complexity and Implications for Plant Terrestrialization.</title>
        <authorList>
            <person name="Nishiyama T."/>
            <person name="Sakayama H."/>
            <person name="Vries J.D."/>
            <person name="Buschmann H."/>
            <person name="Saint-Marcoux D."/>
            <person name="Ullrich K.K."/>
            <person name="Haas F.B."/>
            <person name="Vanderstraeten L."/>
            <person name="Becker D."/>
            <person name="Lang D."/>
            <person name="Vosolsobe S."/>
            <person name="Rombauts S."/>
            <person name="Wilhelmsson P.K.I."/>
            <person name="Janitza P."/>
            <person name="Kern R."/>
            <person name="Heyl A."/>
            <person name="Rumpler F."/>
            <person name="Villalobos L.I.A.C."/>
            <person name="Clay J.M."/>
            <person name="Skokan R."/>
            <person name="Toyoda A."/>
            <person name="Suzuki Y."/>
            <person name="Kagoshima H."/>
            <person name="Schijlen E."/>
            <person name="Tajeshwar N."/>
            <person name="Catarino B."/>
            <person name="Hetherington A.J."/>
            <person name="Saltykova A."/>
            <person name="Bonnot C."/>
            <person name="Breuninger H."/>
            <person name="Symeonidi A."/>
            <person name="Radhakrishnan G.V."/>
            <person name="Van Nieuwerburgh F."/>
            <person name="Deforce D."/>
            <person name="Chang C."/>
            <person name="Karol K.G."/>
            <person name="Hedrich R."/>
            <person name="Ulvskov P."/>
            <person name="Glockner G."/>
            <person name="Delwiche C.F."/>
            <person name="Petrasek J."/>
            <person name="Van de Peer Y."/>
            <person name="Friml J."/>
            <person name="Beilby M."/>
            <person name="Dolan L."/>
            <person name="Kohara Y."/>
            <person name="Sugano S."/>
            <person name="Fujiyama A."/>
            <person name="Delaux P.-M."/>
            <person name="Quint M."/>
            <person name="TheiBen G."/>
            <person name="Hagemann M."/>
            <person name="Harholt J."/>
            <person name="Dunand C."/>
            <person name="Zachgo S."/>
            <person name="Langdale J."/>
            <person name="Maumus F."/>
            <person name="Straeten D.V.D."/>
            <person name="Gould S.B."/>
            <person name="Rensing S.A."/>
        </authorList>
    </citation>
    <scope>NUCLEOTIDE SEQUENCE [LARGE SCALE GENOMIC DNA]</scope>
    <source>
        <strain evidence="2 3">S276</strain>
    </source>
</reference>
<feature type="compositionally biased region" description="Basic and acidic residues" evidence="1">
    <location>
        <begin position="1465"/>
        <end position="1501"/>
    </location>
</feature>
<feature type="compositionally biased region" description="Polar residues" evidence="1">
    <location>
        <begin position="425"/>
        <end position="434"/>
    </location>
</feature>
<accession>A0A388KN67</accession>
<feature type="region of interest" description="Disordered" evidence="1">
    <location>
        <begin position="1546"/>
        <end position="1567"/>
    </location>
</feature>
<feature type="region of interest" description="Disordered" evidence="1">
    <location>
        <begin position="1402"/>
        <end position="1501"/>
    </location>
</feature>
<dbReference type="OrthoDB" id="1048353at2759"/>
<evidence type="ECO:0000313" key="2">
    <source>
        <dbReference type="EMBL" id="GBG71506.1"/>
    </source>
</evidence>
<feature type="region of interest" description="Disordered" evidence="1">
    <location>
        <begin position="660"/>
        <end position="688"/>
    </location>
</feature>
<feature type="compositionally biased region" description="Basic and acidic residues" evidence="1">
    <location>
        <begin position="267"/>
        <end position="302"/>
    </location>
</feature>
<gene>
    <name evidence="2" type="ORF">CBR_g8923</name>
</gene>
<name>A0A388KN67_CHABU</name>
<keyword evidence="3" id="KW-1185">Reference proteome</keyword>
<comment type="caution">
    <text evidence="2">The sequence shown here is derived from an EMBL/GenBank/DDBJ whole genome shotgun (WGS) entry which is preliminary data.</text>
</comment>
<feature type="compositionally biased region" description="Basic and acidic residues" evidence="1">
    <location>
        <begin position="1402"/>
        <end position="1423"/>
    </location>
</feature>